<keyword evidence="1" id="KW-0472">Membrane</keyword>
<comment type="caution">
    <text evidence="2">The sequence shown here is derived from an EMBL/GenBank/DDBJ whole genome shotgun (WGS) entry which is preliminary data.</text>
</comment>
<organism evidence="2 3">
    <name type="scientific">Brachyspira aalborgi</name>
    <dbReference type="NCBI Taxonomy" id="29522"/>
    <lineage>
        <taxon>Bacteria</taxon>
        <taxon>Pseudomonadati</taxon>
        <taxon>Spirochaetota</taxon>
        <taxon>Spirochaetia</taxon>
        <taxon>Brachyspirales</taxon>
        <taxon>Brachyspiraceae</taxon>
        <taxon>Brachyspira</taxon>
    </lineage>
</organism>
<dbReference type="RefSeq" id="WP_147736671.1">
    <property type="nucleotide sequence ID" value="NZ_SAXX01000019.1"/>
</dbReference>
<dbReference type="EMBL" id="SAXX01000019">
    <property type="protein sequence ID" value="TXJ31654.1"/>
    <property type="molecule type" value="Genomic_DNA"/>
</dbReference>
<proteinExistence type="predicted"/>
<evidence type="ECO:0000313" key="2">
    <source>
        <dbReference type="EMBL" id="TXJ31654.1"/>
    </source>
</evidence>
<feature type="transmembrane region" description="Helical" evidence="1">
    <location>
        <begin position="85"/>
        <end position="105"/>
    </location>
</feature>
<protein>
    <submittedName>
        <fullName evidence="2">Uncharacterized protein</fullName>
    </submittedName>
</protein>
<keyword evidence="1" id="KW-0812">Transmembrane</keyword>
<evidence type="ECO:0000313" key="3">
    <source>
        <dbReference type="Proteomes" id="UP000324707"/>
    </source>
</evidence>
<reference evidence="2 3" key="1">
    <citation type="journal article" date="1992" name="Lakartidningen">
        <title>[Penicillin V and not amoxicillin is the first choice preparation in acute otitis].</title>
        <authorList>
            <person name="Kamme C."/>
            <person name="Lundgren K."/>
            <person name="Prellner K."/>
        </authorList>
    </citation>
    <scope>NUCLEOTIDE SEQUENCE [LARGE SCALE GENOMIC DNA]</scope>
    <source>
        <strain evidence="2 3">PC5538III-lc</strain>
    </source>
</reference>
<sequence length="111" mass="12891">MEKKSWQSYNNIHHCYNLTQHAQAKASCKGRRQQKPKRQKQSWVIDKTKLKNTNADISAFSIIPYIVIATLSIVIISIFDIITFIIILLIVLPVLWMVITIMSCFQNKDNK</sequence>
<name>A0A5C8E2W6_9SPIR</name>
<feature type="transmembrane region" description="Helical" evidence="1">
    <location>
        <begin position="57"/>
        <end position="79"/>
    </location>
</feature>
<gene>
    <name evidence="2" type="ORF">EPJ69_06585</name>
</gene>
<dbReference type="Proteomes" id="UP000324707">
    <property type="component" value="Unassembled WGS sequence"/>
</dbReference>
<evidence type="ECO:0000256" key="1">
    <source>
        <dbReference type="SAM" id="Phobius"/>
    </source>
</evidence>
<dbReference type="AlphaFoldDB" id="A0A5C8E2W6"/>
<accession>A0A5C8E2W6</accession>
<keyword evidence="1" id="KW-1133">Transmembrane helix</keyword>